<evidence type="ECO:0000256" key="1">
    <source>
        <dbReference type="SAM" id="MobiDB-lite"/>
    </source>
</evidence>
<evidence type="ECO:0000313" key="4">
    <source>
        <dbReference type="Proteomes" id="UP000800092"/>
    </source>
</evidence>
<protein>
    <recommendedName>
        <fullName evidence="2">CCD97-like C-terminal domain-containing protein</fullName>
    </recommendedName>
</protein>
<dbReference type="EMBL" id="ML991834">
    <property type="protein sequence ID" value="KAF2230888.1"/>
    <property type="molecule type" value="Genomic_DNA"/>
</dbReference>
<feature type="compositionally biased region" description="Acidic residues" evidence="1">
    <location>
        <begin position="250"/>
        <end position="261"/>
    </location>
</feature>
<feature type="domain" description="CCD97-like C-terminal" evidence="2">
    <location>
        <begin position="84"/>
        <end position="274"/>
    </location>
</feature>
<name>A0A6A6GZA4_VIRVR</name>
<dbReference type="Proteomes" id="UP000800092">
    <property type="component" value="Unassembled WGS sequence"/>
</dbReference>
<feature type="compositionally biased region" description="Basic and acidic residues" evidence="1">
    <location>
        <begin position="211"/>
        <end position="226"/>
    </location>
</feature>
<proteinExistence type="predicted"/>
<feature type="compositionally biased region" description="Basic and acidic residues" evidence="1">
    <location>
        <begin position="149"/>
        <end position="170"/>
    </location>
</feature>
<evidence type="ECO:0000259" key="2">
    <source>
        <dbReference type="Pfam" id="PF09747"/>
    </source>
</evidence>
<dbReference type="Pfam" id="PF09747">
    <property type="entry name" value="CCD97-like_C"/>
    <property type="match status" value="1"/>
</dbReference>
<dbReference type="InterPro" id="IPR040233">
    <property type="entry name" value="CCD97-like_C"/>
</dbReference>
<dbReference type="AlphaFoldDB" id="A0A6A6GZA4"/>
<reference evidence="3" key="1">
    <citation type="journal article" date="2020" name="Stud. Mycol.">
        <title>101 Dothideomycetes genomes: a test case for predicting lifestyles and emergence of pathogens.</title>
        <authorList>
            <person name="Haridas S."/>
            <person name="Albert R."/>
            <person name="Binder M."/>
            <person name="Bloem J."/>
            <person name="Labutti K."/>
            <person name="Salamov A."/>
            <person name="Andreopoulos B."/>
            <person name="Baker S."/>
            <person name="Barry K."/>
            <person name="Bills G."/>
            <person name="Bluhm B."/>
            <person name="Cannon C."/>
            <person name="Castanera R."/>
            <person name="Culley D."/>
            <person name="Daum C."/>
            <person name="Ezra D."/>
            <person name="Gonzalez J."/>
            <person name="Henrissat B."/>
            <person name="Kuo A."/>
            <person name="Liang C."/>
            <person name="Lipzen A."/>
            <person name="Lutzoni F."/>
            <person name="Magnuson J."/>
            <person name="Mondo S."/>
            <person name="Nolan M."/>
            <person name="Ohm R."/>
            <person name="Pangilinan J."/>
            <person name="Park H.-J."/>
            <person name="Ramirez L."/>
            <person name="Alfaro M."/>
            <person name="Sun H."/>
            <person name="Tritt A."/>
            <person name="Yoshinaga Y."/>
            <person name="Zwiers L.-H."/>
            <person name="Turgeon B."/>
            <person name="Goodwin S."/>
            <person name="Spatafora J."/>
            <person name="Crous P."/>
            <person name="Grigoriev I."/>
        </authorList>
    </citation>
    <scope>NUCLEOTIDE SEQUENCE</scope>
    <source>
        <strain evidence="3">Tuck. ex Michener</strain>
    </source>
</reference>
<keyword evidence="4" id="KW-1185">Reference proteome</keyword>
<organism evidence="3 4">
    <name type="scientific">Viridothelium virens</name>
    <name type="common">Speckled blister lichen</name>
    <name type="synonym">Trypethelium virens</name>
    <dbReference type="NCBI Taxonomy" id="1048519"/>
    <lineage>
        <taxon>Eukaryota</taxon>
        <taxon>Fungi</taxon>
        <taxon>Dikarya</taxon>
        <taxon>Ascomycota</taxon>
        <taxon>Pezizomycotina</taxon>
        <taxon>Dothideomycetes</taxon>
        <taxon>Dothideomycetes incertae sedis</taxon>
        <taxon>Trypetheliales</taxon>
        <taxon>Trypetheliaceae</taxon>
        <taxon>Viridothelium</taxon>
    </lineage>
</organism>
<feature type="region of interest" description="Disordered" evidence="1">
    <location>
        <begin position="1"/>
        <end position="21"/>
    </location>
</feature>
<evidence type="ECO:0000313" key="3">
    <source>
        <dbReference type="EMBL" id="KAF2230888.1"/>
    </source>
</evidence>
<gene>
    <name evidence="3" type="ORF">EV356DRAFT_519262</name>
</gene>
<sequence>MPLLPLQRSADDDPTRPIPPELAATVESPFIDAYLKQAQSSWTANLRTSGSDISEQQLRAELSGQTRRSAESERNRQRWIQIKNRRRRWLEAHPEYFQGSELESADPLLYDRLVRRFQSAAEREAEGKNRGFAGTIEASLLRGEARIEEAKTRQEQGLEARHPMDPKIEERDDENVGQGRHEVGRSNEVNDSTNDQKEEVSSGGGNMEDFDSARPDTNPESREDAFRQWSQVMSARFLEGKDNEFRYEQVDDNSEWDDHDEEERRRMEDWFDDEEPSWGTPGSGDEQVEKVLNGETGIQDY</sequence>
<accession>A0A6A6GZA4</accession>
<feature type="compositionally biased region" description="Basic and acidic residues" evidence="1">
    <location>
        <begin position="240"/>
        <end position="249"/>
    </location>
</feature>
<dbReference type="OrthoDB" id="333176at2759"/>
<dbReference type="PANTHER" id="PTHR31840">
    <property type="entry name" value="COILED-COIL DOMAIN-CONTAINING PROTEIN 97"/>
    <property type="match status" value="1"/>
</dbReference>
<feature type="region of interest" description="Disordered" evidence="1">
    <location>
        <begin position="149"/>
        <end position="228"/>
    </location>
</feature>
<dbReference type="InterPro" id="IPR018613">
    <property type="entry name" value="Ccdc97-like"/>
</dbReference>
<dbReference type="PANTHER" id="PTHR31840:SF1">
    <property type="entry name" value="COILED-COIL DOMAIN-CONTAINING PROTEIN 97"/>
    <property type="match status" value="1"/>
</dbReference>
<feature type="region of interest" description="Disordered" evidence="1">
    <location>
        <begin position="240"/>
        <end position="301"/>
    </location>
</feature>